<reference evidence="2" key="1">
    <citation type="submission" date="2023-07" db="EMBL/GenBank/DDBJ databases">
        <authorList>
            <consortium name="CYATHOMIX"/>
        </authorList>
    </citation>
    <scope>NUCLEOTIDE SEQUENCE</scope>
    <source>
        <strain evidence="2">N/A</strain>
    </source>
</reference>
<evidence type="ECO:0000313" key="2">
    <source>
        <dbReference type="EMBL" id="CAJ0591929.1"/>
    </source>
</evidence>
<name>A0AA36DSE2_CYLNA</name>
<proteinExistence type="predicted"/>
<evidence type="ECO:0000313" key="3">
    <source>
        <dbReference type="Proteomes" id="UP001176961"/>
    </source>
</evidence>
<accession>A0AA36DSE2</accession>
<feature type="region of interest" description="Disordered" evidence="1">
    <location>
        <begin position="72"/>
        <end position="97"/>
    </location>
</feature>
<gene>
    <name evidence="2" type="ORF">CYNAS_LOCUS3912</name>
</gene>
<protein>
    <submittedName>
        <fullName evidence="2">Uncharacterized protein</fullName>
    </submittedName>
</protein>
<dbReference type="EMBL" id="CATQJL010000001">
    <property type="protein sequence ID" value="CAJ0591929.1"/>
    <property type="molecule type" value="Genomic_DNA"/>
</dbReference>
<organism evidence="2 3">
    <name type="scientific">Cylicocyclus nassatus</name>
    <name type="common">Nematode worm</name>
    <dbReference type="NCBI Taxonomy" id="53992"/>
    <lineage>
        <taxon>Eukaryota</taxon>
        <taxon>Metazoa</taxon>
        <taxon>Ecdysozoa</taxon>
        <taxon>Nematoda</taxon>
        <taxon>Chromadorea</taxon>
        <taxon>Rhabditida</taxon>
        <taxon>Rhabditina</taxon>
        <taxon>Rhabditomorpha</taxon>
        <taxon>Strongyloidea</taxon>
        <taxon>Strongylidae</taxon>
        <taxon>Cylicocyclus</taxon>
    </lineage>
</organism>
<sequence length="130" mass="14657">MLDTVPVAINAETQVDIATRCKELKSQRDGVLDLITIEAHKLENQDTEGAKTKLGQMSLKAKELLNSRLDNFQGLPKRKDLRHPGRPRNTTKQLQKGNLQAIEHLKKTYGINSQNLYPNMNGYSSEDGDR</sequence>
<keyword evidence="3" id="KW-1185">Reference proteome</keyword>
<evidence type="ECO:0000256" key="1">
    <source>
        <dbReference type="SAM" id="MobiDB-lite"/>
    </source>
</evidence>
<dbReference type="AlphaFoldDB" id="A0AA36DSE2"/>
<comment type="caution">
    <text evidence="2">The sequence shown here is derived from an EMBL/GenBank/DDBJ whole genome shotgun (WGS) entry which is preliminary data.</text>
</comment>
<dbReference type="Proteomes" id="UP001176961">
    <property type="component" value="Unassembled WGS sequence"/>
</dbReference>
<feature type="compositionally biased region" description="Polar residues" evidence="1">
    <location>
        <begin position="88"/>
        <end position="97"/>
    </location>
</feature>